<dbReference type="EC" id="3.2.2.n1" evidence="2"/>
<dbReference type="SUPFAM" id="SSF102405">
    <property type="entry name" value="MCP/YpsA-like"/>
    <property type="match status" value="1"/>
</dbReference>
<protein>
    <recommendedName>
        <fullName evidence="2">Cytokinin riboside 5'-monophosphate phosphoribohydrolase</fullName>
        <ecNumber evidence="2">3.2.2.n1</ecNumber>
    </recommendedName>
</protein>
<dbReference type="NCBIfam" id="TIGR00730">
    <property type="entry name" value="Rossman fold protein, TIGR00730 family"/>
    <property type="match status" value="1"/>
</dbReference>
<evidence type="ECO:0000256" key="2">
    <source>
        <dbReference type="RuleBase" id="RU363015"/>
    </source>
</evidence>
<dbReference type="InterPro" id="IPR005269">
    <property type="entry name" value="LOG"/>
</dbReference>
<evidence type="ECO:0000313" key="4">
    <source>
        <dbReference type="Proteomes" id="UP000318080"/>
    </source>
</evidence>
<dbReference type="InterPro" id="IPR031100">
    <property type="entry name" value="LOG_fam"/>
</dbReference>
<comment type="catalytic activity">
    <reaction evidence="2">
        <text>9-ribosyl-trans-zeatin 5'-phosphate + H2O = trans-zeatin + D-ribose 5-phosphate</text>
        <dbReference type="Rhea" id="RHEA:48564"/>
        <dbReference type="ChEBI" id="CHEBI:15377"/>
        <dbReference type="ChEBI" id="CHEBI:16522"/>
        <dbReference type="ChEBI" id="CHEBI:78346"/>
        <dbReference type="ChEBI" id="CHEBI:87947"/>
        <dbReference type="EC" id="3.2.2.n1"/>
    </reaction>
</comment>
<comment type="catalytic activity">
    <reaction evidence="2">
        <text>N(6)-(dimethylallyl)adenosine 5'-phosphate + H2O = N(6)-dimethylallyladenine + D-ribose 5-phosphate</text>
        <dbReference type="Rhea" id="RHEA:48560"/>
        <dbReference type="ChEBI" id="CHEBI:15377"/>
        <dbReference type="ChEBI" id="CHEBI:17660"/>
        <dbReference type="ChEBI" id="CHEBI:57526"/>
        <dbReference type="ChEBI" id="CHEBI:78346"/>
        <dbReference type="EC" id="3.2.2.n1"/>
    </reaction>
</comment>
<evidence type="ECO:0000256" key="1">
    <source>
        <dbReference type="ARBA" id="ARBA00006763"/>
    </source>
</evidence>
<reference evidence="3 4" key="1">
    <citation type="submission" date="2019-06" db="EMBL/GenBank/DDBJ databases">
        <title>Draft genome of C. phoceense Strain 272.</title>
        <authorList>
            <person name="Pacheco L.G.C."/>
            <person name="Barberis C.M."/>
            <person name="Almuzara M.N."/>
            <person name="Traglia G.M."/>
            <person name="Santos C.S."/>
            <person name="Rocha D.J.P.G."/>
            <person name="Aguiar E.R.G.R."/>
            <person name="Vay C.A."/>
        </authorList>
    </citation>
    <scope>NUCLEOTIDE SEQUENCE [LARGE SCALE GENOMIC DNA]</scope>
    <source>
        <strain evidence="3 4">272</strain>
    </source>
</reference>
<comment type="caution">
    <text evidence="3">The sequence shown here is derived from an EMBL/GenBank/DDBJ whole genome shotgun (WGS) entry which is preliminary data.</text>
</comment>
<dbReference type="Gene3D" id="3.40.50.450">
    <property type="match status" value="1"/>
</dbReference>
<name>A0A540R465_9CORY</name>
<dbReference type="RefSeq" id="WP_141629256.1">
    <property type="nucleotide sequence ID" value="NZ_VHIR01000024.1"/>
</dbReference>
<accession>A0A540R465</accession>
<keyword evidence="2" id="KW-0378">Hydrolase</keyword>
<keyword evidence="2" id="KW-0203">Cytokinin biosynthesis</keyword>
<dbReference type="Proteomes" id="UP000318080">
    <property type="component" value="Unassembled WGS sequence"/>
</dbReference>
<dbReference type="GO" id="GO:0009691">
    <property type="term" value="P:cytokinin biosynthetic process"/>
    <property type="evidence" value="ECO:0007669"/>
    <property type="project" value="UniProtKB-UniRule"/>
</dbReference>
<sequence length="189" mass="19799">MNSVAVYCGSATGDNPAFAEAARQLGAELARRGIRLVYGGGNVGLMGIVADAVLAAGGEVAGVIPHQLADLEMAHAGLTVLERVDTMAQRKTRMEELADGFLALPGGIGTLEELTEVLTLQQLGHITGPVGLINAEGYWDPFVALLENFADNGFIQRRFVDALIVEPTPAAALDAFAGWVPLGSKWDNA</sequence>
<dbReference type="EMBL" id="VHIR01000024">
    <property type="protein sequence ID" value="TQE42533.1"/>
    <property type="molecule type" value="Genomic_DNA"/>
</dbReference>
<comment type="similarity">
    <text evidence="1 2">Belongs to the LOG family.</text>
</comment>
<gene>
    <name evidence="3" type="ORF">EJK80_12165</name>
</gene>
<dbReference type="AlphaFoldDB" id="A0A540R465"/>
<dbReference type="GO" id="GO:0102682">
    <property type="term" value="F:cytokinin riboside 5'-monophosphate phosphoribohydrolase activity"/>
    <property type="evidence" value="ECO:0007669"/>
    <property type="project" value="RHEA"/>
</dbReference>
<dbReference type="Pfam" id="PF03641">
    <property type="entry name" value="Lysine_decarbox"/>
    <property type="match status" value="1"/>
</dbReference>
<dbReference type="STRING" id="1686286.GCA_900092335_00688"/>
<dbReference type="GO" id="GO:0005829">
    <property type="term" value="C:cytosol"/>
    <property type="evidence" value="ECO:0007669"/>
    <property type="project" value="TreeGrafter"/>
</dbReference>
<organism evidence="3 4">
    <name type="scientific">Corynebacterium phoceense</name>
    <dbReference type="NCBI Taxonomy" id="1686286"/>
    <lineage>
        <taxon>Bacteria</taxon>
        <taxon>Bacillati</taxon>
        <taxon>Actinomycetota</taxon>
        <taxon>Actinomycetes</taxon>
        <taxon>Mycobacteriales</taxon>
        <taxon>Corynebacteriaceae</taxon>
        <taxon>Corynebacterium</taxon>
    </lineage>
</organism>
<dbReference type="PANTHER" id="PTHR31223">
    <property type="entry name" value="LOG FAMILY PROTEIN YJL055W"/>
    <property type="match status" value="1"/>
</dbReference>
<evidence type="ECO:0000313" key="3">
    <source>
        <dbReference type="EMBL" id="TQE42533.1"/>
    </source>
</evidence>
<proteinExistence type="inferred from homology"/>
<dbReference type="PANTHER" id="PTHR31223:SF70">
    <property type="entry name" value="LOG FAMILY PROTEIN YJL055W"/>
    <property type="match status" value="1"/>
</dbReference>
<keyword evidence="4" id="KW-1185">Reference proteome</keyword>